<sequence>MGRQGLIIRNGGSTIFRINLERRKTFDFFRILILKIRDKQTQELVQQAQDAGSAGSECRHRMQAQQAQNAGTSTHKLIGAQGLSMSMYTVLQNCDEQDEAVLDDFGERR</sequence>
<accession>A0A2K3PS69</accession>
<evidence type="ECO:0000313" key="2">
    <source>
        <dbReference type="EMBL" id="PNY18128.1"/>
    </source>
</evidence>
<name>A0A2K3PS69_TRIPR</name>
<organism evidence="2 3">
    <name type="scientific">Trifolium pratense</name>
    <name type="common">Red clover</name>
    <dbReference type="NCBI Taxonomy" id="57577"/>
    <lineage>
        <taxon>Eukaryota</taxon>
        <taxon>Viridiplantae</taxon>
        <taxon>Streptophyta</taxon>
        <taxon>Embryophyta</taxon>
        <taxon>Tracheophyta</taxon>
        <taxon>Spermatophyta</taxon>
        <taxon>Magnoliopsida</taxon>
        <taxon>eudicotyledons</taxon>
        <taxon>Gunneridae</taxon>
        <taxon>Pentapetalae</taxon>
        <taxon>rosids</taxon>
        <taxon>fabids</taxon>
        <taxon>Fabales</taxon>
        <taxon>Fabaceae</taxon>
        <taxon>Papilionoideae</taxon>
        <taxon>50 kb inversion clade</taxon>
        <taxon>NPAAA clade</taxon>
        <taxon>Hologalegina</taxon>
        <taxon>IRL clade</taxon>
        <taxon>Trifolieae</taxon>
        <taxon>Trifolium</taxon>
    </lineage>
</organism>
<feature type="region of interest" description="Disordered" evidence="1">
    <location>
        <begin position="47"/>
        <end position="71"/>
    </location>
</feature>
<comment type="caution">
    <text evidence="2">The sequence shown here is derived from an EMBL/GenBank/DDBJ whole genome shotgun (WGS) entry which is preliminary data.</text>
</comment>
<gene>
    <name evidence="2" type="ORF">L195_g014885</name>
</gene>
<reference evidence="2 3" key="1">
    <citation type="journal article" date="2014" name="Am. J. Bot.">
        <title>Genome assembly and annotation for red clover (Trifolium pratense; Fabaceae).</title>
        <authorList>
            <person name="Istvanek J."/>
            <person name="Jaros M."/>
            <person name="Krenek A."/>
            <person name="Repkova J."/>
        </authorList>
    </citation>
    <scope>NUCLEOTIDE SEQUENCE [LARGE SCALE GENOMIC DNA]</scope>
    <source>
        <strain evidence="3">cv. Tatra</strain>
        <tissue evidence="2">Young leaves</tissue>
    </source>
</reference>
<reference evidence="2 3" key="2">
    <citation type="journal article" date="2017" name="Front. Plant Sci.">
        <title>Gene Classification and Mining of Molecular Markers Useful in Red Clover (Trifolium pratense) Breeding.</title>
        <authorList>
            <person name="Istvanek J."/>
            <person name="Dluhosova J."/>
            <person name="Dluhos P."/>
            <person name="Patkova L."/>
            <person name="Nedelnik J."/>
            <person name="Repkova J."/>
        </authorList>
    </citation>
    <scope>NUCLEOTIDE SEQUENCE [LARGE SCALE GENOMIC DNA]</scope>
    <source>
        <strain evidence="3">cv. Tatra</strain>
        <tissue evidence="2">Young leaves</tissue>
    </source>
</reference>
<dbReference type="Proteomes" id="UP000236291">
    <property type="component" value="Unassembled WGS sequence"/>
</dbReference>
<dbReference type="AlphaFoldDB" id="A0A2K3PS69"/>
<proteinExistence type="predicted"/>
<dbReference type="EMBL" id="ASHM01009981">
    <property type="protein sequence ID" value="PNY18128.1"/>
    <property type="molecule type" value="Genomic_DNA"/>
</dbReference>
<evidence type="ECO:0000313" key="3">
    <source>
        <dbReference type="Proteomes" id="UP000236291"/>
    </source>
</evidence>
<evidence type="ECO:0000256" key="1">
    <source>
        <dbReference type="SAM" id="MobiDB-lite"/>
    </source>
</evidence>
<protein>
    <submittedName>
        <fullName evidence="2">Uncharacterized protein</fullName>
    </submittedName>
</protein>